<dbReference type="EMBL" id="GBXM01001245">
    <property type="protein sequence ID" value="JAI07333.1"/>
    <property type="molecule type" value="Transcribed_RNA"/>
</dbReference>
<sequence>MKIVDSVSLSASSLMLRHSECDKKTFCYAEL</sequence>
<protein>
    <submittedName>
        <fullName evidence="1">Uncharacterized protein</fullName>
    </submittedName>
</protein>
<accession>A0A0E9XX90</accession>
<dbReference type="AlphaFoldDB" id="A0A0E9XX90"/>
<proteinExistence type="predicted"/>
<reference evidence="1" key="2">
    <citation type="journal article" date="2015" name="Fish Shellfish Immunol.">
        <title>Early steps in the European eel (Anguilla anguilla)-Vibrio vulnificus interaction in the gills: Role of the RtxA13 toxin.</title>
        <authorList>
            <person name="Callol A."/>
            <person name="Pajuelo D."/>
            <person name="Ebbesson L."/>
            <person name="Teles M."/>
            <person name="MacKenzie S."/>
            <person name="Amaro C."/>
        </authorList>
    </citation>
    <scope>NUCLEOTIDE SEQUENCE</scope>
</reference>
<evidence type="ECO:0000313" key="1">
    <source>
        <dbReference type="EMBL" id="JAI07333.1"/>
    </source>
</evidence>
<name>A0A0E9XX90_ANGAN</name>
<reference evidence="1" key="1">
    <citation type="submission" date="2014-11" db="EMBL/GenBank/DDBJ databases">
        <authorList>
            <person name="Amaro Gonzalez C."/>
        </authorList>
    </citation>
    <scope>NUCLEOTIDE SEQUENCE</scope>
</reference>
<organism evidence="1">
    <name type="scientific">Anguilla anguilla</name>
    <name type="common">European freshwater eel</name>
    <name type="synonym">Muraena anguilla</name>
    <dbReference type="NCBI Taxonomy" id="7936"/>
    <lineage>
        <taxon>Eukaryota</taxon>
        <taxon>Metazoa</taxon>
        <taxon>Chordata</taxon>
        <taxon>Craniata</taxon>
        <taxon>Vertebrata</taxon>
        <taxon>Euteleostomi</taxon>
        <taxon>Actinopterygii</taxon>
        <taxon>Neopterygii</taxon>
        <taxon>Teleostei</taxon>
        <taxon>Anguilliformes</taxon>
        <taxon>Anguillidae</taxon>
        <taxon>Anguilla</taxon>
    </lineage>
</organism>